<dbReference type="InterPro" id="IPR022064">
    <property type="entry name" value="DUF3619"/>
</dbReference>
<name>A0ABV7GY75_9BURK</name>
<dbReference type="EMBL" id="JBHRTI010000003">
    <property type="protein sequence ID" value="MFC3146475.1"/>
    <property type="molecule type" value="Genomic_DNA"/>
</dbReference>
<keyword evidence="2" id="KW-1185">Reference proteome</keyword>
<comment type="caution">
    <text evidence="1">The sequence shown here is derived from an EMBL/GenBank/DDBJ whole genome shotgun (WGS) entry which is preliminary data.</text>
</comment>
<reference evidence="2" key="1">
    <citation type="journal article" date="2019" name="Int. J. Syst. Evol. Microbiol.">
        <title>The Global Catalogue of Microorganisms (GCM) 10K type strain sequencing project: providing services to taxonomists for standard genome sequencing and annotation.</title>
        <authorList>
            <consortium name="The Broad Institute Genomics Platform"/>
            <consortium name="The Broad Institute Genome Sequencing Center for Infectious Disease"/>
            <person name="Wu L."/>
            <person name="Ma J."/>
        </authorList>
    </citation>
    <scope>NUCLEOTIDE SEQUENCE [LARGE SCALE GENOMIC DNA]</scope>
    <source>
        <strain evidence="2">KCTC 52168</strain>
    </source>
</reference>
<dbReference type="RefSeq" id="WP_377300740.1">
    <property type="nucleotide sequence ID" value="NZ_CP180191.1"/>
</dbReference>
<organism evidence="1 2">
    <name type="scientific">Piscinibacterium candidicorallinum</name>
    <dbReference type="NCBI Taxonomy" id="1793872"/>
    <lineage>
        <taxon>Bacteria</taxon>
        <taxon>Pseudomonadati</taxon>
        <taxon>Pseudomonadota</taxon>
        <taxon>Betaproteobacteria</taxon>
        <taxon>Burkholderiales</taxon>
        <taxon>Piscinibacterium</taxon>
    </lineage>
</organism>
<proteinExistence type="predicted"/>
<dbReference type="Pfam" id="PF12279">
    <property type="entry name" value="DUF3619"/>
    <property type="match status" value="1"/>
</dbReference>
<gene>
    <name evidence="1" type="ORF">ACFOEN_02330</name>
</gene>
<dbReference type="Proteomes" id="UP001595556">
    <property type="component" value="Unassembled WGS sequence"/>
</dbReference>
<protein>
    <submittedName>
        <fullName evidence="1">DUF3619 family protein</fullName>
    </submittedName>
</protein>
<sequence length="126" mass="13183">MTTSRTEIEIAKAARAALNASAARLPDAQVHRLGESRRIALSRRKQGTSAAWSLGGSTLGLSGWWAVPAGAASAFALVLGLSVYVSPDSDAEVAEVAAIDTQVLSDELPLEAYLDKGFAHYAQQGE</sequence>
<evidence type="ECO:0000313" key="2">
    <source>
        <dbReference type="Proteomes" id="UP001595556"/>
    </source>
</evidence>
<accession>A0ABV7GY75</accession>
<evidence type="ECO:0000313" key="1">
    <source>
        <dbReference type="EMBL" id="MFC3146475.1"/>
    </source>
</evidence>